<dbReference type="NCBIfam" id="TIGR00787">
    <property type="entry name" value="dctP"/>
    <property type="match status" value="1"/>
</dbReference>
<evidence type="ECO:0000256" key="1">
    <source>
        <dbReference type="ARBA" id="ARBA00004196"/>
    </source>
</evidence>
<accession>A0A151B0E3</accession>
<dbReference type="InterPro" id="IPR004682">
    <property type="entry name" value="TRAP_DctP"/>
</dbReference>
<comment type="caution">
    <text evidence="5">The sequence shown here is derived from an EMBL/GenBank/DDBJ whole genome shotgun (WGS) entry which is preliminary data.</text>
</comment>
<keyword evidence="4" id="KW-0732">Signal</keyword>
<evidence type="ECO:0000256" key="2">
    <source>
        <dbReference type="ARBA" id="ARBA00009023"/>
    </source>
</evidence>
<dbReference type="InterPro" id="IPR038404">
    <property type="entry name" value="TRAP_DctP_sf"/>
</dbReference>
<dbReference type="PANTHER" id="PTHR33376">
    <property type="match status" value="1"/>
</dbReference>
<name>A0A151B0E3_9FIRM</name>
<dbReference type="Proteomes" id="UP000075670">
    <property type="component" value="Unassembled WGS sequence"/>
</dbReference>
<dbReference type="Gene3D" id="3.40.190.170">
    <property type="entry name" value="Bacterial extracellular solute-binding protein, family 7"/>
    <property type="match status" value="1"/>
</dbReference>
<protein>
    <submittedName>
        <fullName evidence="5">2,3-diketo-L-gulonate-binding periplasmic protein YiaO</fullName>
    </submittedName>
</protein>
<evidence type="ECO:0000313" key="5">
    <source>
        <dbReference type="EMBL" id="KYH33356.1"/>
    </source>
</evidence>
<evidence type="ECO:0000313" key="6">
    <source>
        <dbReference type="Proteomes" id="UP000075670"/>
    </source>
</evidence>
<organism evidence="5 6">
    <name type="scientific">Moorella mulderi DSM 14980</name>
    <dbReference type="NCBI Taxonomy" id="1122241"/>
    <lineage>
        <taxon>Bacteria</taxon>
        <taxon>Bacillati</taxon>
        <taxon>Bacillota</taxon>
        <taxon>Clostridia</taxon>
        <taxon>Neomoorellales</taxon>
        <taxon>Neomoorellaceae</taxon>
        <taxon>Neomoorella</taxon>
    </lineage>
</organism>
<comment type="similarity">
    <text evidence="2">Belongs to the bacterial solute-binding protein 7 family.</text>
</comment>
<evidence type="ECO:0000256" key="4">
    <source>
        <dbReference type="ARBA" id="ARBA00022729"/>
    </source>
</evidence>
<dbReference type="Pfam" id="PF03480">
    <property type="entry name" value="DctP"/>
    <property type="match status" value="1"/>
</dbReference>
<dbReference type="SUPFAM" id="SSF53850">
    <property type="entry name" value="Periplasmic binding protein-like II"/>
    <property type="match status" value="1"/>
</dbReference>
<dbReference type="EMBL" id="LTBC01000001">
    <property type="protein sequence ID" value="KYH33356.1"/>
    <property type="molecule type" value="Genomic_DNA"/>
</dbReference>
<dbReference type="PROSITE" id="PS51257">
    <property type="entry name" value="PROKAR_LIPOPROTEIN"/>
    <property type="match status" value="1"/>
</dbReference>
<dbReference type="NCBIfam" id="NF037995">
    <property type="entry name" value="TRAP_S1"/>
    <property type="match status" value="1"/>
</dbReference>
<dbReference type="AlphaFoldDB" id="A0A151B0E3"/>
<reference evidence="5 6" key="1">
    <citation type="submission" date="2016-02" db="EMBL/GenBank/DDBJ databases">
        <title>Genome sequence of Moorella mulderi DSM 14980.</title>
        <authorList>
            <person name="Poehlein A."/>
            <person name="Daniel R."/>
        </authorList>
    </citation>
    <scope>NUCLEOTIDE SEQUENCE [LARGE SCALE GENOMIC DNA]</scope>
    <source>
        <strain evidence="5 6">DSM 14980</strain>
    </source>
</reference>
<dbReference type="GO" id="GO:0030288">
    <property type="term" value="C:outer membrane-bounded periplasmic space"/>
    <property type="evidence" value="ECO:0007669"/>
    <property type="project" value="InterPro"/>
</dbReference>
<dbReference type="PANTHER" id="PTHR33376:SF4">
    <property type="entry name" value="SIALIC ACID-BINDING PERIPLASMIC PROTEIN SIAP"/>
    <property type="match status" value="1"/>
</dbReference>
<keyword evidence="6" id="KW-1185">Reference proteome</keyword>
<dbReference type="InterPro" id="IPR018389">
    <property type="entry name" value="DctP_fam"/>
</dbReference>
<keyword evidence="3" id="KW-0813">Transport</keyword>
<dbReference type="RefSeq" id="WP_062280040.1">
    <property type="nucleotide sequence ID" value="NZ_LTBC01000001.1"/>
</dbReference>
<dbReference type="GO" id="GO:0055085">
    <property type="term" value="P:transmembrane transport"/>
    <property type="evidence" value="ECO:0007669"/>
    <property type="project" value="InterPro"/>
</dbReference>
<dbReference type="CDD" id="cd13603">
    <property type="entry name" value="PBP2_TRAP_Siap_TeaA_like"/>
    <property type="match status" value="1"/>
</dbReference>
<comment type="subcellular location">
    <subcellularLocation>
        <location evidence="1">Cell envelope</location>
    </subcellularLocation>
</comment>
<proteinExistence type="inferred from homology"/>
<gene>
    <name evidence="5" type="primary">yiaO_1</name>
    <name evidence="5" type="ORF">MOMUL_00570</name>
</gene>
<dbReference type="PIRSF" id="PIRSF006470">
    <property type="entry name" value="DctB"/>
    <property type="match status" value="1"/>
</dbReference>
<sequence length="349" mass="39102">MRRNNKKACLPLVFVLLIVMIMGLSGCGLSKSQPSEQGKANKETKIALKLGHIVTEKHSYHEGVLKFKELVEKNSNGQIEVQIFPNSSLGNERDLGEGLRIGTIEMALISTAVMQNFEPALGVFDLPYILRDWDHAHKAQDGEAGQMAAKRLLEKQNIRVLSYYDQGFRHVLGIPKPINNIEDLKGYKIRLPESPVFIDTFKALGASPTTIPWSEVYTALQTKVVDGMEGSPESLFTSKLHEVTKYYSLTNHIYAGAVLLISESVYKKLTPEQQKIILDAAKESSTYERKVCIERDNEYMQKMKDAGIKVNPITDLTPFQNAVKNIYEDFAKKVGPDGEKLVQTVIDTK</sequence>
<dbReference type="PATRIC" id="fig|1122241.3.peg.64"/>
<evidence type="ECO:0000256" key="3">
    <source>
        <dbReference type="ARBA" id="ARBA00022448"/>
    </source>
</evidence>
<dbReference type="OrthoDB" id="9815946at2"/>